<gene>
    <name evidence="3" type="ORF">K503DRAFT_805257</name>
</gene>
<feature type="transmembrane region" description="Helical" evidence="1">
    <location>
        <begin position="111"/>
        <end position="129"/>
    </location>
</feature>
<keyword evidence="4" id="KW-1185">Reference proteome</keyword>
<dbReference type="EMBL" id="KV449020">
    <property type="protein sequence ID" value="OAX32398.1"/>
    <property type="molecule type" value="Genomic_DNA"/>
</dbReference>
<dbReference type="Pfam" id="PF20151">
    <property type="entry name" value="DUF6533"/>
    <property type="match status" value="1"/>
</dbReference>
<evidence type="ECO:0000256" key="1">
    <source>
        <dbReference type="SAM" id="Phobius"/>
    </source>
</evidence>
<dbReference type="OrthoDB" id="2952413at2759"/>
<evidence type="ECO:0000313" key="4">
    <source>
        <dbReference type="Proteomes" id="UP000092154"/>
    </source>
</evidence>
<feature type="transmembrane region" description="Helical" evidence="1">
    <location>
        <begin position="141"/>
        <end position="162"/>
    </location>
</feature>
<keyword evidence="1" id="KW-0812">Transmembrane</keyword>
<feature type="domain" description="DUF6533" evidence="2">
    <location>
        <begin position="22"/>
        <end position="67"/>
    </location>
</feature>
<feature type="transmembrane region" description="Helical" evidence="1">
    <location>
        <begin position="262"/>
        <end position="283"/>
    </location>
</feature>
<sequence length="327" mass="35781">MTIVSNDPSLWSTIATERSFSYFIAASCAMVVYDSALTFGQEVDMIWNQRWSLMTLLYLSVRYMGILFSVDLIIGSPDGLTNRHGVSEILDGACRSSITNDHNSCTVVSQAQMWSGVVINALLWVIMVTRLHAMYQRSRRMLIFLIVISLALTIAIAAVVAIQRSRDSGEEVIMSGTYLCAVLGYDLFLASLTWMLGTAWEVLALCLAAWIAVKHFRELRQSPAGPAIGDILTVLIKSHMFYFVGFAAASCFNLGYTLSPTLMNSTFFAGLLEIASLMQMFILGPRLILSIREFNANVVENSDAATGMTSIAFQAGRPVSTASGGDV</sequence>
<keyword evidence="1" id="KW-1133">Transmembrane helix</keyword>
<dbReference type="InterPro" id="IPR045340">
    <property type="entry name" value="DUF6533"/>
</dbReference>
<reference evidence="3 4" key="1">
    <citation type="submission" date="2016-06" db="EMBL/GenBank/DDBJ databases">
        <title>Comparative genomics of the ectomycorrhizal sister species Rhizopogon vinicolor and Rhizopogon vesiculosus (Basidiomycota: Boletales) reveals a divergence of the mating type B locus.</title>
        <authorList>
            <consortium name="DOE Joint Genome Institute"/>
            <person name="Mujic A.B."/>
            <person name="Kuo A."/>
            <person name="Tritt A."/>
            <person name="Lipzen A."/>
            <person name="Chen C."/>
            <person name="Johnson J."/>
            <person name="Sharma A."/>
            <person name="Barry K."/>
            <person name="Grigoriev I.V."/>
            <person name="Spatafora J.W."/>
        </authorList>
    </citation>
    <scope>NUCLEOTIDE SEQUENCE [LARGE SCALE GENOMIC DNA]</scope>
    <source>
        <strain evidence="3 4">AM-OR11-026</strain>
    </source>
</reference>
<dbReference type="InParanoid" id="A0A1B7MIJ6"/>
<proteinExistence type="predicted"/>
<feature type="transmembrane region" description="Helical" evidence="1">
    <location>
        <begin position="20"/>
        <end position="39"/>
    </location>
</feature>
<evidence type="ECO:0000313" key="3">
    <source>
        <dbReference type="EMBL" id="OAX32398.1"/>
    </source>
</evidence>
<dbReference type="Proteomes" id="UP000092154">
    <property type="component" value="Unassembled WGS sequence"/>
</dbReference>
<feature type="transmembrane region" description="Helical" evidence="1">
    <location>
        <begin position="192"/>
        <end position="213"/>
    </location>
</feature>
<name>A0A1B7MIJ6_9AGAM</name>
<feature type="transmembrane region" description="Helical" evidence="1">
    <location>
        <begin position="51"/>
        <end position="74"/>
    </location>
</feature>
<dbReference type="AlphaFoldDB" id="A0A1B7MIJ6"/>
<accession>A0A1B7MIJ6</accession>
<evidence type="ECO:0000259" key="2">
    <source>
        <dbReference type="Pfam" id="PF20151"/>
    </source>
</evidence>
<protein>
    <recommendedName>
        <fullName evidence="2">DUF6533 domain-containing protein</fullName>
    </recommendedName>
</protein>
<organism evidence="3 4">
    <name type="scientific">Rhizopogon vinicolor AM-OR11-026</name>
    <dbReference type="NCBI Taxonomy" id="1314800"/>
    <lineage>
        <taxon>Eukaryota</taxon>
        <taxon>Fungi</taxon>
        <taxon>Dikarya</taxon>
        <taxon>Basidiomycota</taxon>
        <taxon>Agaricomycotina</taxon>
        <taxon>Agaricomycetes</taxon>
        <taxon>Agaricomycetidae</taxon>
        <taxon>Boletales</taxon>
        <taxon>Suillineae</taxon>
        <taxon>Rhizopogonaceae</taxon>
        <taxon>Rhizopogon</taxon>
    </lineage>
</organism>
<keyword evidence="1" id="KW-0472">Membrane</keyword>
<feature type="transmembrane region" description="Helical" evidence="1">
    <location>
        <begin position="234"/>
        <end position="256"/>
    </location>
</feature>